<dbReference type="InterPro" id="IPR002126">
    <property type="entry name" value="Cadherin-like_dom"/>
</dbReference>
<protein>
    <recommendedName>
        <fullName evidence="6">Cadherin domain-containing protein</fullName>
    </recommendedName>
</protein>
<dbReference type="Pfam" id="PF00028">
    <property type="entry name" value="Cadherin"/>
    <property type="match status" value="1"/>
</dbReference>
<sequence>MSLWQIDDKTGIISLAGGLDYETQKINTLEIEASDRGHPTRSSTCTVIITVVPVNEFEPIFKDIGPVTIPEDAIIGKA</sequence>
<gene>
    <name evidence="7" type="ORF">DPMN_121338</name>
</gene>
<organism evidence="7 8">
    <name type="scientific">Dreissena polymorpha</name>
    <name type="common">Zebra mussel</name>
    <name type="synonym">Mytilus polymorpha</name>
    <dbReference type="NCBI Taxonomy" id="45954"/>
    <lineage>
        <taxon>Eukaryota</taxon>
        <taxon>Metazoa</taxon>
        <taxon>Spiralia</taxon>
        <taxon>Lophotrochozoa</taxon>
        <taxon>Mollusca</taxon>
        <taxon>Bivalvia</taxon>
        <taxon>Autobranchia</taxon>
        <taxon>Heteroconchia</taxon>
        <taxon>Euheterodonta</taxon>
        <taxon>Imparidentia</taxon>
        <taxon>Neoheterodontei</taxon>
        <taxon>Myida</taxon>
        <taxon>Dreissenoidea</taxon>
        <taxon>Dreissenidae</taxon>
        <taxon>Dreissena</taxon>
    </lineage>
</organism>
<keyword evidence="3" id="KW-1133">Transmembrane helix</keyword>
<dbReference type="AlphaFoldDB" id="A0A9D4GQB4"/>
<evidence type="ECO:0000256" key="5">
    <source>
        <dbReference type="PROSITE-ProRule" id="PRU00043"/>
    </source>
</evidence>
<reference evidence="7" key="2">
    <citation type="submission" date="2020-11" db="EMBL/GenBank/DDBJ databases">
        <authorList>
            <person name="McCartney M.A."/>
            <person name="Auch B."/>
            <person name="Kono T."/>
            <person name="Mallez S."/>
            <person name="Becker A."/>
            <person name="Gohl D.M."/>
            <person name="Silverstein K.A.T."/>
            <person name="Koren S."/>
            <person name="Bechman K.B."/>
            <person name="Herman A."/>
            <person name="Abrahante J.E."/>
            <person name="Garbe J."/>
        </authorList>
    </citation>
    <scope>NUCLEOTIDE SEQUENCE</scope>
    <source>
        <strain evidence="7">Duluth1</strain>
        <tissue evidence="7">Whole animal</tissue>
    </source>
</reference>
<dbReference type="GO" id="GO:0007156">
    <property type="term" value="P:homophilic cell adhesion via plasma membrane adhesion molecules"/>
    <property type="evidence" value="ECO:0007669"/>
    <property type="project" value="InterPro"/>
</dbReference>
<evidence type="ECO:0000313" key="8">
    <source>
        <dbReference type="Proteomes" id="UP000828390"/>
    </source>
</evidence>
<dbReference type="EMBL" id="JAIWYP010000005">
    <property type="protein sequence ID" value="KAH3819599.1"/>
    <property type="molecule type" value="Genomic_DNA"/>
</dbReference>
<name>A0A9D4GQB4_DREPO</name>
<keyword evidence="3" id="KW-0472">Membrane</keyword>
<dbReference type="PANTHER" id="PTHR24028">
    <property type="entry name" value="CADHERIN-87A"/>
    <property type="match status" value="1"/>
</dbReference>
<keyword evidence="4" id="KW-0325">Glycoprotein</keyword>
<dbReference type="PANTHER" id="PTHR24028:SF328">
    <property type="entry name" value="CADHERIN-3"/>
    <property type="match status" value="1"/>
</dbReference>
<dbReference type="CDD" id="cd11304">
    <property type="entry name" value="Cadherin_repeat"/>
    <property type="match status" value="1"/>
</dbReference>
<dbReference type="SUPFAM" id="SSF49313">
    <property type="entry name" value="Cadherin-like"/>
    <property type="match status" value="1"/>
</dbReference>
<dbReference type="PRINTS" id="PR00205">
    <property type="entry name" value="CADHERIN"/>
</dbReference>
<keyword evidence="2" id="KW-0812">Transmembrane</keyword>
<evidence type="ECO:0000256" key="4">
    <source>
        <dbReference type="ARBA" id="ARBA00023180"/>
    </source>
</evidence>
<dbReference type="GO" id="GO:0005886">
    <property type="term" value="C:plasma membrane"/>
    <property type="evidence" value="ECO:0007669"/>
    <property type="project" value="TreeGrafter"/>
</dbReference>
<dbReference type="InterPro" id="IPR015919">
    <property type="entry name" value="Cadherin-like_sf"/>
</dbReference>
<comment type="caution">
    <text evidence="7">The sequence shown here is derived from an EMBL/GenBank/DDBJ whole genome shotgun (WGS) entry which is preliminary data.</text>
</comment>
<proteinExistence type="predicted"/>
<evidence type="ECO:0000259" key="6">
    <source>
        <dbReference type="PROSITE" id="PS50268"/>
    </source>
</evidence>
<dbReference type="InterPro" id="IPR050174">
    <property type="entry name" value="Protocadherin/Cadherin-CA"/>
</dbReference>
<evidence type="ECO:0000256" key="2">
    <source>
        <dbReference type="ARBA" id="ARBA00022692"/>
    </source>
</evidence>
<evidence type="ECO:0000256" key="3">
    <source>
        <dbReference type="ARBA" id="ARBA00022989"/>
    </source>
</evidence>
<dbReference type="PROSITE" id="PS50268">
    <property type="entry name" value="CADHERIN_2"/>
    <property type="match status" value="1"/>
</dbReference>
<keyword evidence="5" id="KW-0106">Calcium</keyword>
<reference evidence="7" key="1">
    <citation type="journal article" date="2019" name="bioRxiv">
        <title>The Genome of the Zebra Mussel, Dreissena polymorpha: A Resource for Invasive Species Research.</title>
        <authorList>
            <person name="McCartney M.A."/>
            <person name="Auch B."/>
            <person name="Kono T."/>
            <person name="Mallez S."/>
            <person name="Zhang Y."/>
            <person name="Obille A."/>
            <person name="Becker A."/>
            <person name="Abrahante J.E."/>
            <person name="Garbe J."/>
            <person name="Badalamenti J.P."/>
            <person name="Herman A."/>
            <person name="Mangelson H."/>
            <person name="Liachko I."/>
            <person name="Sullivan S."/>
            <person name="Sone E.D."/>
            <person name="Koren S."/>
            <person name="Silverstein K.A.T."/>
            <person name="Beckman K.B."/>
            <person name="Gohl D.M."/>
        </authorList>
    </citation>
    <scope>NUCLEOTIDE SEQUENCE</scope>
    <source>
        <strain evidence="7">Duluth1</strain>
        <tissue evidence="7">Whole animal</tissue>
    </source>
</reference>
<dbReference type="GO" id="GO:0005509">
    <property type="term" value="F:calcium ion binding"/>
    <property type="evidence" value="ECO:0007669"/>
    <property type="project" value="UniProtKB-UniRule"/>
</dbReference>
<keyword evidence="8" id="KW-1185">Reference proteome</keyword>
<accession>A0A9D4GQB4</accession>
<dbReference type="Gene3D" id="2.60.40.60">
    <property type="entry name" value="Cadherins"/>
    <property type="match status" value="1"/>
</dbReference>
<evidence type="ECO:0000256" key="1">
    <source>
        <dbReference type="ARBA" id="ARBA00004167"/>
    </source>
</evidence>
<feature type="domain" description="Cadherin" evidence="6">
    <location>
        <begin position="4"/>
        <end position="61"/>
    </location>
</feature>
<comment type="subcellular location">
    <subcellularLocation>
        <location evidence="1">Membrane</location>
        <topology evidence="1">Single-pass membrane protein</topology>
    </subcellularLocation>
</comment>
<dbReference type="Proteomes" id="UP000828390">
    <property type="component" value="Unassembled WGS sequence"/>
</dbReference>
<evidence type="ECO:0000313" key="7">
    <source>
        <dbReference type="EMBL" id="KAH3819599.1"/>
    </source>
</evidence>